<evidence type="ECO:0000313" key="2">
    <source>
        <dbReference type="Proteomes" id="UP000315295"/>
    </source>
</evidence>
<dbReference type="PANTHER" id="PTHR47553">
    <property type="entry name" value="MYOSIN-11"/>
    <property type="match status" value="1"/>
</dbReference>
<dbReference type="PANTHER" id="PTHR47553:SF1">
    <property type="entry name" value="RING_FYVE_PHD ZINC FINGER SUPERFAMILY PROTEIN"/>
    <property type="match status" value="1"/>
</dbReference>
<proteinExistence type="predicted"/>
<reference evidence="1 2" key="1">
    <citation type="journal article" date="2019" name="G3 (Bethesda)">
        <title>Sequencing of a Wild Apple (Malus baccata) Genome Unravels the Differences Between Cultivated and Wild Apple Species Regarding Disease Resistance and Cold Tolerance.</title>
        <authorList>
            <person name="Chen X."/>
        </authorList>
    </citation>
    <scope>NUCLEOTIDE SEQUENCE [LARGE SCALE GENOMIC DNA]</scope>
    <source>
        <strain evidence="2">cv. Shandingzi</strain>
        <tissue evidence="1">Leaves</tissue>
    </source>
</reference>
<protein>
    <submittedName>
        <fullName evidence="1">Uncharacterized protein</fullName>
    </submittedName>
</protein>
<evidence type="ECO:0000313" key="1">
    <source>
        <dbReference type="EMBL" id="TQD77270.1"/>
    </source>
</evidence>
<organism evidence="1 2">
    <name type="scientific">Malus baccata</name>
    <name type="common">Siberian crab apple</name>
    <name type="synonym">Pyrus baccata</name>
    <dbReference type="NCBI Taxonomy" id="106549"/>
    <lineage>
        <taxon>Eukaryota</taxon>
        <taxon>Viridiplantae</taxon>
        <taxon>Streptophyta</taxon>
        <taxon>Embryophyta</taxon>
        <taxon>Tracheophyta</taxon>
        <taxon>Spermatophyta</taxon>
        <taxon>Magnoliopsida</taxon>
        <taxon>eudicotyledons</taxon>
        <taxon>Gunneridae</taxon>
        <taxon>Pentapetalae</taxon>
        <taxon>rosids</taxon>
        <taxon>fabids</taxon>
        <taxon>Rosales</taxon>
        <taxon>Rosaceae</taxon>
        <taxon>Amygdaloideae</taxon>
        <taxon>Maleae</taxon>
        <taxon>Malus</taxon>
    </lineage>
</organism>
<sequence length="76" mass="8521">MLEKIGLPPKPSLRGNTWVVDASHCQGCSSQFTFINRKFSIFGCRKIAAFLVLYVDSAKIGILRFLAFCFERCGES</sequence>
<name>A0A540KST0_MALBA</name>
<accession>A0A540KST0</accession>
<dbReference type="STRING" id="106549.A0A540KST0"/>
<dbReference type="Proteomes" id="UP000315295">
    <property type="component" value="Unassembled WGS sequence"/>
</dbReference>
<keyword evidence="2" id="KW-1185">Reference proteome</keyword>
<gene>
    <name evidence="1" type="ORF">C1H46_037211</name>
</gene>
<comment type="caution">
    <text evidence="1">The sequence shown here is derived from an EMBL/GenBank/DDBJ whole genome shotgun (WGS) entry which is preliminary data.</text>
</comment>
<dbReference type="AlphaFoldDB" id="A0A540KST0"/>
<dbReference type="EMBL" id="VIEB01000974">
    <property type="protein sequence ID" value="TQD77270.1"/>
    <property type="molecule type" value="Genomic_DNA"/>
</dbReference>